<dbReference type="PANTHER" id="PTHR32309:SF13">
    <property type="entry name" value="FERRIC ENTEROBACTIN TRANSPORT PROTEIN FEPE"/>
    <property type="match status" value="1"/>
</dbReference>
<feature type="transmembrane region" description="Helical" evidence="7">
    <location>
        <begin position="25"/>
        <end position="47"/>
    </location>
</feature>
<dbReference type="PANTHER" id="PTHR32309">
    <property type="entry name" value="TYROSINE-PROTEIN KINASE"/>
    <property type="match status" value="1"/>
</dbReference>
<comment type="subcellular location">
    <subcellularLocation>
        <location evidence="1">Cell membrane</location>
        <topology evidence="1">Multi-pass membrane protein</topology>
    </subcellularLocation>
</comment>
<evidence type="ECO:0000313" key="9">
    <source>
        <dbReference type="EMBL" id="MUB63755.1"/>
    </source>
</evidence>
<name>A0AAW9WEH4_9FIRM</name>
<keyword evidence="4 7" id="KW-0812">Transmembrane</keyword>
<reference evidence="9 10" key="1">
    <citation type="submission" date="2019-09" db="EMBL/GenBank/DDBJ databases">
        <title>Draft genome sequencing of Hungatella hathewayi 123Y-2.</title>
        <authorList>
            <person name="Lv Q."/>
            <person name="Li S."/>
        </authorList>
    </citation>
    <scope>NUCLEOTIDE SEQUENCE [LARGE SCALE GENOMIC DNA]</scope>
    <source>
        <strain evidence="9 10">123Y-2</strain>
    </source>
</reference>
<dbReference type="Pfam" id="PF02706">
    <property type="entry name" value="Wzz"/>
    <property type="match status" value="1"/>
</dbReference>
<comment type="caution">
    <text evidence="9">The sequence shown here is derived from an EMBL/GenBank/DDBJ whole genome shotgun (WGS) entry which is preliminary data.</text>
</comment>
<dbReference type="InterPro" id="IPR050445">
    <property type="entry name" value="Bact_polysacc_biosynth/exp"/>
</dbReference>
<dbReference type="AlphaFoldDB" id="A0AAW9WEH4"/>
<keyword evidence="3" id="KW-1003">Cell membrane</keyword>
<evidence type="ECO:0000256" key="2">
    <source>
        <dbReference type="ARBA" id="ARBA00006683"/>
    </source>
</evidence>
<keyword evidence="6 7" id="KW-0472">Membrane</keyword>
<organism evidence="9 10">
    <name type="scientific">Hungatella hathewayi</name>
    <dbReference type="NCBI Taxonomy" id="154046"/>
    <lineage>
        <taxon>Bacteria</taxon>
        <taxon>Bacillati</taxon>
        <taxon>Bacillota</taxon>
        <taxon>Clostridia</taxon>
        <taxon>Lachnospirales</taxon>
        <taxon>Lachnospiraceae</taxon>
        <taxon>Hungatella</taxon>
    </lineage>
</organism>
<gene>
    <name evidence="9" type="ORF">GNE07_11885</name>
</gene>
<evidence type="ECO:0000256" key="5">
    <source>
        <dbReference type="ARBA" id="ARBA00022989"/>
    </source>
</evidence>
<evidence type="ECO:0000259" key="8">
    <source>
        <dbReference type="Pfam" id="PF02706"/>
    </source>
</evidence>
<evidence type="ECO:0000256" key="7">
    <source>
        <dbReference type="SAM" id="Phobius"/>
    </source>
</evidence>
<evidence type="ECO:0000256" key="4">
    <source>
        <dbReference type="ARBA" id="ARBA00022692"/>
    </source>
</evidence>
<keyword evidence="5 7" id="KW-1133">Transmembrane helix</keyword>
<feature type="transmembrane region" description="Helical" evidence="7">
    <location>
        <begin position="180"/>
        <end position="200"/>
    </location>
</feature>
<dbReference type="Proteomes" id="UP000434223">
    <property type="component" value="Unassembled WGS sequence"/>
</dbReference>
<protein>
    <submittedName>
        <fullName evidence="9">Polysaccharide export protein</fullName>
    </submittedName>
</protein>
<evidence type="ECO:0000256" key="6">
    <source>
        <dbReference type="ARBA" id="ARBA00023136"/>
    </source>
</evidence>
<comment type="similarity">
    <text evidence="2">Belongs to the CpsC/CapA family.</text>
</comment>
<dbReference type="GO" id="GO:0005886">
    <property type="term" value="C:plasma membrane"/>
    <property type="evidence" value="ECO:0007669"/>
    <property type="project" value="UniProtKB-SubCell"/>
</dbReference>
<dbReference type="EMBL" id="WNME01000006">
    <property type="protein sequence ID" value="MUB63755.1"/>
    <property type="molecule type" value="Genomic_DNA"/>
</dbReference>
<proteinExistence type="inferred from homology"/>
<feature type="domain" description="Polysaccharide chain length determinant N-terminal" evidence="8">
    <location>
        <begin position="11"/>
        <end position="99"/>
    </location>
</feature>
<evidence type="ECO:0000313" key="10">
    <source>
        <dbReference type="Proteomes" id="UP000434223"/>
    </source>
</evidence>
<accession>A0AAW9WEH4</accession>
<evidence type="ECO:0000256" key="3">
    <source>
        <dbReference type="ARBA" id="ARBA00022475"/>
    </source>
</evidence>
<sequence>MSQSMEEEGVEVDLKQVFLAFKKKWWLLLLSLLIGGAAAGVYSKIFIEPTYTSASMVYVLSKETTISSLADFEIGTQLTQDYKVLIRSRTVMEQVIKNLGLDMGYASLKRMISIDNPKDTRILSITVESENPYMSKSIVDEVAKCSATYISEIMEMDPPKIVESGEVAAYSTKPNVKNNAVLGGIFALFFVSAVLAAVTLMDDSIKTEEDVEQCLELPVLAVLPACPENHTTKQRKRKKSR</sequence>
<dbReference type="InterPro" id="IPR003856">
    <property type="entry name" value="LPS_length_determ_N"/>
</dbReference>
<evidence type="ECO:0000256" key="1">
    <source>
        <dbReference type="ARBA" id="ARBA00004651"/>
    </source>
</evidence>
<dbReference type="GO" id="GO:0004713">
    <property type="term" value="F:protein tyrosine kinase activity"/>
    <property type="evidence" value="ECO:0007669"/>
    <property type="project" value="TreeGrafter"/>
</dbReference>